<feature type="compositionally biased region" description="Basic residues" evidence="4">
    <location>
        <begin position="221"/>
        <end position="233"/>
    </location>
</feature>
<feature type="compositionally biased region" description="Basic residues" evidence="4">
    <location>
        <begin position="171"/>
        <end position="189"/>
    </location>
</feature>
<feature type="compositionally biased region" description="Basic and acidic residues" evidence="4">
    <location>
        <begin position="278"/>
        <end position="322"/>
    </location>
</feature>
<keyword evidence="2" id="KW-0722">Serine protease inhibitor</keyword>
<accession>A0A368GIZ1</accession>
<gene>
    <name evidence="6" type="ORF">ANCCAN_09640</name>
</gene>
<dbReference type="Proteomes" id="UP000252519">
    <property type="component" value="Unassembled WGS sequence"/>
</dbReference>
<dbReference type="GO" id="GO:0005615">
    <property type="term" value="C:extracellular space"/>
    <property type="evidence" value="ECO:0007669"/>
    <property type="project" value="TreeGrafter"/>
</dbReference>
<dbReference type="SUPFAM" id="SSF57362">
    <property type="entry name" value="BPTI-like"/>
    <property type="match status" value="1"/>
</dbReference>
<dbReference type="Pfam" id="PF00014">
    <property type="entry name" value="Kunitz_BPTI"/>
    <property type="match status" value="1"/>
</dbReference>
<dbReference type="CDD" id="cd22593">
    <property type="entry name" value="Kunitz_conkunitzin"/>
    <property type="match status" value="1"/>
</dbReference>
<feature type="compositionally biased region" description="Basic residues" evidence="4">
    <location>
        <begin position="196"/>
        <end position="211"/>
    </location>
</feature>
<dbReference type="AlphaFoldDB" id="A0A368GIZ1"/>
<feature type="compositionally biased region" description="Basic and acidic residues" evidence="4">
    <location>
        <begin position="234"/>
        <end position="245"/>
    </location>
</feature>
<comment type="caution">
    <text evidence="6">The sequence shown here is derived from an EMBL/GenBank/DDBJ whole genome shotgun (WGS) entry which is preliminary data.</text>
</comment>
<evidence type="ECO:0000313" key="6">
    <source>
        <dbReference type="EMBL" id="RCN44363.1"/>
    </source>
</evidence>
<dbReference type="STRING" id="29170.A0A368GIZ1"/>
<dbReference type="SMART" id="SM00131">
    <property type="entry name" value="KU"/>
    <property type="match status" value="1"/>
</dbReference>
<dbReference type="PANTHER" id="PTHR10083">
    <property type="entry name" value="KUNITZ-TYPE PROTEASE INHIBITOR-RELATED"/>
    <property type="match status" value="1"/>
</dbReference>
<keyword evidence="1" id="KW-0646">Protease inhibitor</keyword>
<protein>
    <submittedName>
        <fullName evidence="6">Kunitz/Bovine pancreatic trypsin inhibitor domain protein</fullName>
    </submittedName>
</protein>
<feature type="compositionally biased region" description="Basic and acidic residues" evidence="4">
    <location>
        <begin position="116"/>
        <end position="132"/>
    </location>
</feature>
<dbReference type="EMBL" id="JOJR01000131">
    <property type="protein sequence ID" value="RCN44363.1"/>
    <property type="molecule type" value="Genomic_DNA"/>
</dbReference>
<organism evidence="6 7">
    <name type="scientific">Ancylostoma caninum</name>
    <name type="common">Dog hookworm</name>
    <dbReference type="NCBI Taxonomy" id="29170"/>
    <lineage>
        <taxon>Eukaryota</taxon>
        <taxon>Metazoa</taxon>
        <taxon>Ecdysozoa</taxon>
        <taxon>Nematoda</taxon>
        <taxon>Chromadorea</taxon>
        <taxon>Rhabditida</taxon>
        <taxon>Rhabditina</taxon>
        <taxon>Rhabditomorpha</taxon>
        <taxon>Strongyloidea</taxon>
        <taxon>Ancylostomatidae</taxon>
        <taxon>Ancylostomatinae</taxon>
        <taxon>Ancylostoma</taxon>
    </lineage>
</organism>
<evidence type="ECO:0000256" key="1">
    <source>
        <dbReference type="ARBA" id="ARBA00022690"/>
    </source>
</evidence>
<name>A0A368GIZ1_ANCCA</name>
<evidence type="ECO:0000313" key="7">
    <source>
        <dbReference type="Proteomes" id="UP000252519"/>
    </source>
</evidence>
<feature type="domain" description="BPTI/Kunitz inhibitor" evidence="5">
    <location>
        <begin position="64"/>
        <end position="99"/>
    </location>
</feature>
<dbReference type="PANTHER" id="PTHR10083:SF374">
    <property type="entry name" value="BPTI_KUNITZ INHIBITOR DOMAIN-CONTAINING PROTEIN"/>
    <property type="match status" value="1"/>
</dbReference>
<feature type="compositionally biased region" description="Basic and acidic residues" evidence="4">
    <location>
        <begin position="254"/>
        <end position="271"/>
    </location>
</feature>
<proteinExistence type="predicted"/>
<feature type="compositionally biased region" description="Basic and acidic residues" evidence="4">
    <location>
        <begin position="148"/>
        <end position="170"/>
    </location>
</feature>
<dbReference type="OrthoDB" id="5877496at2759"/>
<evidence type="ECO:0000256" key="3">
    <source>
        <dbReference type="ARBA" id="ARBA00023157"/>
    </source>
</evidence>
<dbReference type="PROSITE" id="PS50279">
    <property type="entry name" value="BPTI_KUNITZ_2"/>
    <property type="match status" value="1"/>
</dbReference>
<dbReference type="InterPro" id="IPR002223">
    <property type="entry name" value="Kunitz_BPTI"/>
</dbReference>
<evidence type="ECO:0000256" key="4">
    <source>
        <dbReference type="SAM" id="MobiDB-lite"/>
    </source>
</evidence>
<evidence type="ECO:0000259" key="5">
    <source>
        <dbReference type="PROSITE" id="PS50279"/>
    </source>
</evidence>
<evidence type="ECO:0000256" key="2">
    <source>
        <dbReference type="ARBA" id="ARBA00022900"/>
    </source>
</evidence>
<sequence>MDTAWVAVAVEYAQSVVTADAGGGCGRREHLAVIVEADVVVAVKDASNSELVVIWTKFRDNRSRYGYDKSKKKCVEFFYNGNGGNHNRFKYKHECIKTCIAKDGDDESGWSGRSGDVGKPKPEDKTATEARKHNTITDVTRGKHQKSKDKGDRDGPIIKKEVEDSKNNVKDKKKKEHKDRPSNRKKIKNSKNNGKDKKKKGHKDRPCKKKKIGDSKNNGKDKKKKGHKDRPCKKKEIGDSKNNGKDKKKKKEHKDRLSNKKEIEDSKNNGKDKKKRKEPTDPPREGKNGDDKEAKKEIEMETAKEKVKMETLENELKMEQAR</sequence>
<dbReference type="InterPro" id="IPR036880">
    <property type="entry name" value="Kunitz_BPTI_sf"/>
</dbReference>
<dbReference type="GO" id="GO:0004867">
    <property type="term" value="F:serine-type endopeptidase inhibitor activity"/>
    <property type="evidence" value="ECO:0007669"/>
    <property type="project" value="UniProtKB-KW"/>
</dbReference>
<dbReference type="InterPro" id="IPR050098">
    <property type="entry name" value="TFPI/VKTCI-like"/>
</dbReference>
<keyword evidence="3" id="KW-1015">Disulfide bond</keyword>
<keyword evidence="7" id="KW-1185">Reference proteome</keyword>
<feature type="region of interest" description="Disordered" evidence="4">
    <location>
        <begin position="105"/>
        <end position="322"/>
    </location>
</feature>
<reference evidence="6 7" key="1">
    <citation type="submission" date="2014-10" db="EMBL/GenBank/DDBJ databases">
        <title>Draft genome of the hookworm Ancylostoma caninum.</title>
        <authorList>
            <person name="Mitreva M."/>
        </authorList>
    </citation>
    <scope>NUCLEOTIDE SEQUENCE [LARGE SCALE GENOMIC DNA]</scope>
    <source>
        <strain evidence="6 7">Baltimore</strain>
    </source>
</reference>
<dbReference type="Gene3D" id="4.10.410.10">
    <property type="entry name" value="Pancreatic trypsin inhibitor Kunitz domain"/>
    <property type="match status" value="1"/>
</dbReference>